<sequence>MADEDVDKLRSEVSQLREDLSNVADSVKDLAASRGESAYARLRESAGSARERAIQAERALETQVEARPLVSVLAAFAGGLITGLLLQSRR</sequence>
<dbReference type="STRING" id="1082479.SAMN05216241_10231"/>
<keyword evidence="1" id="KW-0472">Membrane</keyword>
<reference evidence="2 3" key="1">
    <citation type="submission" date="2016-10" db="EMBL/GenBank/DDBJ databases">
        <authorList>
            <person name="de Groot N.N."/>
        </authorList>
    </citation>
    <scope>NUCLEOTIDE SEQUENCE [LARGE SCALE GENOMIC DNA]</scope>
    <source>
        <strain evidence="2 3">DSM 25584</strain>
    </source>
</reference>
<organism evidence="2 3">
    <name type="scientific">Limimonas halophila</name>
    <dbReference type="NCBI Taxonomy" id="1082479"/>
    <lineage>
        <taxon>Bacteria</taxon>
        <taxon>Pseudomonadati</taxon>
        <taxon>Pseudomonadota</taxon>
        <taxon>Alphaproteobacteria</taxon>
        <taxon>Rhodospirillales</taxon>
        <taxon>Rhodovibrionaceae</taxon>
        <taxon>Limimonas</taxon>
    </lineage>
</organism>
<dbReference type="EMBL" id="FNCE01000002">
    <property type="protein sequence ID" value="SDF69318.1"/>
    <property type="molecule type" value="Genomic_DNA"/>
</dbReference>
<dbReference type="AlphaFoldDB" id="A0A1G7N5I7"/>
<dbReference type="Proteomes" id="UP000199415">
    <property type="component" value="Unassembled WGS sequence"/>
</dbReference>
<accession>A0A1G7N5I7</accession>
<dbReference type="RefSeq" id="WP_090018686.1">
    <property type="nucleotide sequence ID" value="NZ_FNCE01000002.1"/>
</dbReference>
<evidence type="ECO:0000256" key="1">
    <source>
        <dbReference type="SAM" id="Phobius"/>
    </source>
</evidence>
<keyword evidence="3" id="KW-1185">Reference proteome</keyword>
<name>A0A1G7N5I7_9PROT</name>
<keyword evidence="1" id="KW-0812">Transmembrane</keyword>
<protein>
    <recommendedName>
        <fullName evidence="4">Membrane-anchored ribosome-binding protein, inhibits growth in stationary phase, ElaB/YqjD/DUF883 family</fullName>
    </recommendedName>
</protein>
<evidence type="ECO:0000313" key="3">
    <source>
        <dbReference type="Proteomes" id="UP000199415"/>
    </source>
</evidence>
<keyword evidence="1" id="KW-1133">Transmembrane helix</keyword>
<gene>
    <name evidence="2" type="ORF">SAMN05216241_10231</name>
</gene>
<feature type="transmembrane region" description="Helical" evidence="1">
    <location>
        <begin position="68"/>
        <end position="86"/>
    </location>
</feature>
<proteinExistence type="predicted"/>
<evidence type="ECO:0008006" key="4">
    <source>
        <dbReference type="Google" id="ProtNLM"/>
    </source>
</evidence>
<evidence type="ECO:0000313" key="2">
    <source>
        <dbReference type="EMBL" id="SDF69318.1"/>
    </source>
</evidence>